<dbReference type="GeneTree" id="ENSGT00940000162864"/>
<name>G1TMY6_RABIT</name>
<dbReference type="FunFam" id="1.10.10.1210:FF:000001">
    <property type="entry name" value="melanoma-associated antigen D1"/>
    <property type="match status" value="1"/>
</dbReference>
<dbReference type="InterPro" id="IPR037445">
    <property type="entry name" value="MAGE"/>
</dbReference>
<dbReference type="SMART" id="SM01373">
    <property type="entry name" value="MAGE"/>
    <property type="match status" value="1"/>
</dbReference>
<evidence type="ECO:0000256" key="1">
    <source>
        <dbReference type="ARBA" id="ARBA00084104"/>
    </source>
</evidence>
<dbReference type="InterPro" id="IPR002190">
    <property type="entry name" value="MHD_dom"/>
</dbReference>
<dbReference type="PANTHER" id="PTHR11736">
    <property type="entry name" value="MELANOMA-ASSOCIATED ANTIGEN MAGE ANTIGEN"/>
    <property type="match status" value="1"/>
</dbReference>
<dbReference type="FunFam" id="1.10.10.1200:FF:000007">
    <property type="entry name" value="Melanoma-associated antigen C2"/>
    <property type="match status" value="1"/>
</dbReference>
<reference evidence="4" key="2">
    <citation type="submission" date="2025-08" db="UniProtKB">
        <authorList>
            <consortium name="Ensembl"/>
        </authorList>
    </citation>
    <scope>IDENTIFICATION</scope>
    <source>
        <strain evidence="4">Thorbecke</strain>
    </source>
</reference>
<dbReference type="Ensembl" id="ENSOCUT00000007733.4">
    <property type="protein sequence ID" value="ENSOCUP00000018352.3"/>
    <property type="gene ID" value="ENSOCUG00000007734.4"/>
</dbReference>
<dbReference type="Proteomes" id="UP000001811">
    <property type="component" value="Unplaced"/>
</dbReference>
<dbReference type="AlphaFoldDB" id="G1TMY6"/>
<dbReference type="SMR" id="G1TMY6"/>
<reference evidence="4" key="3">
    <citation type="submission" date="2025-09" db="UniProtKB">
        <authorList>
            <consortium name="Ensembl"/>
        </authorList>
    </citation>
    <scope>IDENTIFICATION</scope>
    <source>
        <strain evidence="4">Thorbecke</strain>
    </source>
</reference>
<dbReference type="PANTHER" id="PTHR11736:SF153">
    <property type="entry name" value="MELANOMA-ASSOCIATED ANTIGEN 10"/>
    <property type="match status" value="1"/>
</dbReference>
<feature type="domain" description="MAGE" evidence="3">
    <location>
        <begin position="93"/>
        <end position="292"/>
    </location>
</feature>
<dbReference type="HOGENOM" id="CLU_039582_1_1_1"/>
<dbReference type="Pfam" id="PF12440">
    <property type="entry name" value="MAGE_N"/>
    <property type="match status" value="1"/>
</dbReference>
<dbReference type="FunCoup" id="G1TMY6">
    <property type="interactions" value="161"/>
</dbReference>
<proteinExistence type="predicted"/>
<dbReference type="Gene3D" id="1.10.10.1200">
    <property type="entry name" value="MAGE homology domain, winged helix WH1 motif"/>
    <property type="match status" value="1"/>
</dbReference>
<dbReference type="Pfam" id="PF01454">
    <property type="entry name" value="MAGE"/>
    <property type="match status" value="1"/>
</dbReference>
<evidence type="ECO:0000256" key="2">
    <source>
        <dbReference type="SAM" id="MobiDB-lite"/>
    </source>
</evidence>
<protein>
    <recommendedName>
        <fullName evidence="3">MAGE domain-containing protein</fullName>
    </recommendedName>
</protein>
<sequence>ILMGDQRSQLYRPEGQPQAQGEAPGRLWTVIPIAGKHESTNSSFSSPVSGTQREVSAAGILSPPQFSKSSEFHDGTGACQDPTAHESSHLGTLEVKMGELLQLLLHKYRMKEPITKVEMLSCVGKNYEDQFPAIFSKVCGCMQLALGIDVKEVDPVGHSYELNTALGLTYDGMLDDDQSMPKTSLLIMILGLIFSEGNCAFEKELWESLSVMGVYADREHHIYGEPRKLLTEEWVREGYLEYLQVSHSDLACCVFLWGPRAHAETTKMRVLEYLAKFSNTDARSFASLYEEALRDEQARVQAGDAVGAGGGARA</sequence>
<keyword evidence="5" id="KW-1185">Reference proteome</keyword>
<dbReference type="GO" id="GO:0005634">
    <property type="term" value="C:nucleus"/>
    <property type="evidence" value="ECO:0007669"/>
    <property type="project" value="TreeGrafter"/>
</dbReference>
<organism evidence="4 5">
    <name type="scientific">Oryctolagus cuniculus</name>
    <name type="common">Rabbit</name>
    <dbReference type="NCBI Taxonomy" id="9986"/>
    <lineage>
        <taxon>Eukaryota</taxon>
        <taxon>Metazoa</taxon>
        <taxon>Chordata</taxon>
        <taxon>Craniata</taxon>
        <taxon>Vertebrata</taxon>
        <taxon>Euteleostomi</taxon>
        <taxon>Mammalia</taxon>
        <taxon>Eutheria</taxon>
        <taxon>Euarchontoglires</taxon>
        <taxon>Glires</taxon>
        <taxon>Lagomorpha</taxon>
        <taxon>Leporidae</taxon>
        <taxon>Oryctolagus</taxon>
    </lineage>
</organism>
<evidence type="ECO:0000313" key="4">
    <source>
        <dbReference type="Ensembl" id="ENSOCUP00000018352.3"/>
    </source>
</evidence>
<dbReference type="STRING" id="9986.ENSOCUP00000018352"/>
<dbReference type="PROSITE" id="PS50838">
    <property type="entry name" value="MAGE"/>
    <property type="match status" value="1"/>
</dbReference>
<feature type="region of interest" description="Disordered" evidence="2">
    <location>
        <begin position="1"/>
        <end position="25"/>
    </location>
</feature>
<dbReference type="InParanoid" id="G1TMY6"/>
<dbReference type="GO" id="GO:0000122">
    <property type="term" value="P:negative regulation of transcription by RNA polymerase II"/>
    <property type="evidence" value="ECO:0007669"/>
    <property type="project" value="TreeGrafter"/>
</dbReference>
<dbReference type="eggNOG" id="KOG4562">
    <property type="taxonomic scope" value="Eukaryota"/>
</dbReference>
<accession>G1TMY6</accession>
<evidence type="ECO:0000313" key="5">
    <source>
        <dbReference type="Proteomes" id="UP000001811"/>
    </source>
</evidence>
<reference evidence="4 5" key="1">
    <citation type="journal article" date="2011" name="Nature">
        <title>A high-resolution map of human evolutionary constraint using 29 mammals.</title>
        <authorList>
            <person name="Lindblad-Toh K."/>
            <person name="Garber M."/>
            <person name="Zuk O."/>
            <person name="Lin M.F."/>
            <person name="Parker B.J."/>
            <person name="Washietl S."/>
            <person name="Kheradpour P."/>
            <person name="Ernst J."/>
            <person name="Jordan G."/>
            <person name="Mauceli E."/>
            <person name="Ward L.D."/>
            <person name="Lowe C.B."/>
            <person name="Holloway A.K."/>
            <person name="Clamp M."/>
            <person name="Gnerre S."/>
            <person name="Alfoldi J."/>
            <person name="Beal K."/>
            <person name="Chang J."/>
            <person name="Clawson H."/>
            <person name="Cuff J."/>
            <person name="Di Palma F."/>
            <person name="Fitzgerald S."/>
            <person name="Flicek P."/>
            <person name="Guttman M."/>
            <person name="Hubisz M.J."/>
            <person name="Jaffe D.B."/>
            <person name="Jungreis I."/>
            <person name="Kent W.J."/>
            <person name="Kostka D."/>
            <person name="Lara M."/>
            <person name="Martins A.L."/>
            <person name="Massingham T."/>
            <person name="Moltke I."/>
            <person name="Raney B.J."/>
            <person name="Rasmussen M.D."/>
            <person name="Robinson J."/>
            <person name="Stark A."/>
            <person name="Vilella A.J."/>
            <person name="Wen J."/>
            <person name="Xie X."/>
            <person name="Zody M.C."/>
            <person name="Baldwin J."/>
            <person name="Bloom T."/>
            <person name="Chin C.W."/>
            <person name="Heiman D."/>
            <person name="Nicol R."/>
            <person name="Nusbaum C."/>
            <person name="Young S."/>
            <person name="Wilkinson J."/>
            <person name="Worley K.C."/>
            <person name="Kovar C.L."/>
            <person name="Muzny D.M."/>
            <person name="Gibbs R.A."/>
            <person name="Cree A."/>
            <person name="Dihn H.H."/>
            <person name="Fowler G."/>
            <person name="Jhangiani S."/>
            <person name="Joshi V."/>
            <person name="Lee S."/>
            <person name="Lewis L.R."/>
            <person name="Nazareth L.V."/>
            <person name="Okwuonu G."/>
            <person name="Santibanez J."/>
            <person name="Warren W.C."/>
            <person name="Mardis E.R."/>
            <person name="Weinstock G.M."/>
            <person name="Wilson R.K."/>
            <person name="Delehaunty K."/>
            <person name="Dooling D."/>
            <person name="Fronik C."/>
            <person name="Fulton L."/>
            <person name="Fulton B."/>
            <person name="Graves T."/>
            <person name="Minx P."/>
            <person name="Sodergren E."/>
            <person name="Birney E."/>
            <person name="Margulies E.H."/>
            <person name="Herrero J."/>
            <person name="Green E.D."/>
            <person name="Haussler D."/>
            <person name="Siepel A."/>
            <person name="Goldman N."/>
            <person name="Pollard K.S."/>
            <person name="Pedersen J.S."/>
            <person name="Lander E.S."/>
            <person name="Kellis M."/>
        </authorList>
    </citation>
    <scope>NUCLEOTIDE SEQUENCE [LARGE SCALE GENOMIC DNA]</scope>
    <source>
        <strain evidence="5">Thorbecke</strain>
    </source>
</reference>
<keyword evidence="1" id="KW-0825">Tumor antigen</keyword>
<dbReference type="Bgee" id="ENSOCUG00000007734">
    <property type="expression patterns" value="Expressed in testis"/>
</dbReference>
<dbReference type="InterPro" id="IPR041899">
    <property type="entry name" value="MAGE_WH2"/>
</dbReference>
<dbReference type="Gene3D" id="1.10.10.1210">
    <property type="entry name" value="MAGE homology domain, winged helix WH2 motif"/>
    <property type="match status" value="1"/>
</dbReference>
<dbReference type="PaxDb" id="9986-ENSOCUP00000018352"/>
<dbReference type="InterPro" id="IPR021072">
    <property type="entry name" value="MAGE_N"/>
</dbReference>
<dbReference type="InterPro" id="IPR041898">
    <property type="entry name" value="MAGE_WH1"/>
</dbReference>
<evidence type="ECO:0000259" key="3">
    <source>
        <dbReference type="PROSITE" id="PS50838"/>
    </source>
</evidence>